<accession>A0A4V6KTQ9</accession>
<gene>
    <name evidence="3" type="primary">pabB</name>
    <name evidence="3" type="ORF">NCTC11429_04443</name>
</gene>
<dbReference type="Proteomes" id="UP000308196">
    <property type="component" value="Chromosome"/>
</dbReference>
<dbReference type="InterPro" id="IPR019999">
    <property type="entry name" value="Anth_synth_I-like"/>
</dbReference>
<reference evidence="3 4" key="1">
    <citation type="submission" date="2019-05" db="EMBL/GenBank/DDBJ databases">
        <authorList>
            <consortium name="Pathogen Informatics"/>
        </authorList>
    </citation>
    <scope>NUCLEOTIDE SEQUENCE [LARGE SCALE GENOMIC DNA]</scope>
    <source>
        <strain evidence="3 4">NCTC11429</strain>
    </source>
</reference>
<dbReference type="AlphaFoldDB" id="A0A4V6KTQ9"/>
<dbReference type="GO" id="GO:0000162">
    <property type="term" value="P:L-tryptophan biosynthetic process"/>
    <property type="evidence" value="ECO:0007669"/>
    <property type="project" value="TreeGrafter"/>
</dbReference>
<dbReference type="PANTHER" id="PTHR11236:SF9">
    <property type="entry name" value="ANTHRANILATE SYNTHASE COMPONENT 1"/>
    <property type="match status" value="1"/>
</dbReference>
<dbReference type="SUPFAM" id="SSF56322">
    <property type="entry name" value="ADC synthase"/>
    <property type="match status" value="1"/>
</dbReference>
<dbReference type="InterPro" id="IPR005801">
    <property type="entry name" value="ADC_synthase"/>
</dbReference>
<name>A0A4V6KTQ9_9SPHI</name>
<keyword evidence="3" id="KW-0032">Aminotransferase</keyword>
<feature type="domain" description="Chorismate-utilising enzyme C-terminal" evidence="1">
    <location>
        <begin position="158"/>
        <end position="415"/>
    </location>
</feature>
<dbReference type="GeneID" id="78465026"/>
<dbReference type="PANTHER" id="PTHR11236">
    <property type="entry name" value="AMINOBENZOATE/ANTHRANILATE SYNTHASE"/>
    <property type="match status" value="1"/>
</dbReference>
<sequence>MRIESFDLLDSKDKFHQKALHWSGQFDEISFFNSNGSPDQWGRYECVLAVKALHAFRGQDHVLDELQQFLSRHQQSFIPGYLSYDLKNEIEELRTTTPDHLRFPEAYFFVPAVVVRWTGNLVHIQADDPKQVYEAISATTIPPVSTPLKVKVRSRWSKDQYFRAFDRVQAHIQRGDIYEVNLCQEFYATDAKISPVEVYLHLNAISPTPFSSFFRVGSHYILCASPERFLAKRQGRLISQPIKGTAKRGRTVEEDQEIIDRMLRSQKEIAENVMIVDLVRNDLTRSALPGTVQATELFEIQSFRQVHQMVSTITCIQDPAVSNMDVLRHTFPAGSMTGAPKIAAMRICDQVEASKRGVYAGSIGYIDTVHDEFDFNVVIRSLLYNEATGYLSFHTGGAVTNQALAEQEYQECLLKASAILHALDTTLEP</sequence>
<dbReference type="Gene3D" id="3.60.120.10">
    <property type="entry name" value="Anthranilate synthase"/>
    <property type="match status" value="1"/>
</dbReference>
<proteinExistence type="predicted"/>
<keyword evidence="3" id="KW-0808">Transferase</keyword>
<dbReference type="InterPro" id="IPR015890">
    <property type="entry name" value="Chorismate_C"/>
</dbReference>
<dbReference type="GO" id="GO:0046820">
    <property type="term" value="F:4-amino-4-deoxychorismate synthase activity"/>
    <property type="evidence" value="ECO:0007669"/>
    <property type="project" value="UniProtKB-EC"/>
</dbReference>
<dbReference type="STRING" id="1123265.GCA_000686625_03625"/>
<dbReference type="Pfam" id="PF04715">
    <property type="entry name" value="Anth_synt_I_N"/>
    <property type="match status" value="1"/>
</dbReference>
<evidence type="ECO:0000259" key="2">
    <source>
        <dbReference type="Pfam" id="PF04715"/>
    </source>
</evidence>
<dbReference type="KEGG" id="stha:NCTC11429_04443"/>
<dbReference type="EMBL" id="LR590484">
    <property type="protein sequence ID" value="VTR51858.1"/>
    <property type="molecule type" value="Genomic_DNA"/>
</dbReference>
<evidence type="ECO:0000259" key="1">
    <source>
        <dbReference type="Pfam" id="PF00425"/>
    </source>
</evidence>
<evidence type="ECO:0000313" key="3">
    <source>
        <dbReference type="EMBL" id="VTR51858.1"/>
    </source>
</evidence>
<organism evidence="3 4">
    <name type="scientific">Sphingobacterium thalpophilum</name>
    <dbReference type="NCBI Taxonomy" id="259"/>
    <lineage>
        <taxon>Bacteria</taxon>
        <taxon>Pseudomonadati</taxon>
        <taxon>Bacteroidota</taxon>
        <taxon>Sphingobacteriia</taxon>
        <taxon>Sphingobacteriales</taxon>
        <taxon>Sphingobacteriaceae</taxon>
        <taxon>Sphingobacterium</taxon>
    </lineage>
</organism>
<dbReference type="RefSeq" id="WP_028070353.1">
    <property type="nucleotide sequence ID" value="NZ_CP158797.1"/>
</dbReference>
<dbReference type="PRINTS" id="PR00095">
    <property type="entry name" value="ANTSNTHASEI"/>
</dbReference>
<dbReference type="Pfam" id="PF00425">
    <property type="entry name" value="Chorismate_bind"/>
    <property type="match status" value="1"/>
</dbReference>
<evidence type="ECO:0000313" key="4">
    <source>
        <dbReference type="Proteomes" id="UP000308196"/>
    </source>
</evidence>
<feature type="domain" description="Anthranilate synthase component I N-terminal" evidence="2">
    <location>
        <begin position="60"/>
        <end position="114"/>
    </location>
</feature>
<protein>
    <submittedName>
        <fullName evidence="3">Para-aminobenzoate synthase component 1</fullName>
        <ecNumber evidence="3">2.6.1.85</ecNumber>
    </submittedName>
</protein>
<dbReference type="InterPro" id="IPR006805">
    <property type="entry name" value="Anth_synth_I_N"/>
</dbReference>
<dbReference type="EC" id="2.6.1.85" evidence="3"/>